<dbReference type="EMBL" id="CAJHJT010000001">
    <property type="protein sequence ID" value="CAD6995389.1"/>
    <property type="molecule type" value="Genomic_DNA"/>
</dbReference>
<comment type="caution">
    <text evidence="1">The sequence shown here is derived from an EMBL/GenBank/DDBJ whole genome shotgun (WGS) entry which is preliminary data.</text>
</comment>
<proteinExistence type="predicted"/>
<protein>
    <submittedName>
        <fullName evidence="1">(Mediterranean fruit fly) hypothetical protein</fullName>
    </submittedName>
</protein>
<sequence length="115" mass="13583">MRVIWRQNTCWNEPLPSDIAVLWERWRKQLSAYIEYAFPRLYFGNGKPEDLASQKALTILRLELQAAVLGVRLMQTVREAHSAVVNSCFLWSDWTTVLKWIRSEHRPQDEISSHK</sequence>
<name>A0A811U955_CERCA</name>
<dbReference type="AlphaFoldDB" id="A0A811U955"/>
<dbReference type="Proteomes" id="UP000606786">
    <property type="component" value="Unassembled WGS sequence"/>
</dbReference>
<dbReference type="Pfam" id="PF05380">
    <property type="entry name" value="Peptidase_A17"/>
    <property type="match status" value="1"/>
</dbReference>
<evidence type="ECO:0000313" key="1">
    <source>
        <dbReference type="EMBL" id="CAD6995389.1"/>
    </source>
</evidence>
<reference evidence="1" key="1">
    <citation type="submission" date="2020-11" db="EMBL/GenBank/DDBJ databases">
        <authorList>
            <person name="Whitehead M."/>
        </authorList>
    </citation>
    <scope>NUCLEOTIDE SEQUENCE</scope>
    <source>
        <strain evidence="1">EGII</strain>
    </source>
</reference>
<accession>A0A811U955</accession>
<dbReference type="InterPro" id="IPR008042">
    <property type="entry name" value="Retrotrans_Pao"/>
</dbReference>
<keyword evidence="2" id="KW-1185">Reference proteome</keyword>
<gene>
    <name evidence="1" type="ORF">CCAP1982_LOCUS4107</name>
</gene>
<organism evidence="1 2">
    <name type="scientific">Ceratitis capitata</name>
    <name type="common">Mediterranean fruit fly</name>
    <name type="synonym">Tephritis capitata</name>
    <dbReference type="NCBI Taxonomy" id="7213"/>
    <lineage>
        <taxon>Eukaryota</taxon>
        <taxon>Metazoa</taxon>
        <taxon>Ecdysozoa</taxon>
        <taxon>Arthropoda</taxon>
        <taxon>Hexapoda</taxon>
        <taxon>Insecta</taxon>
        <taxon>Pterygota</taxon>
        <taxon>Neoptera</taxon>
        <taxon>Endopterygota</taxon>
        <taxon>Diptera</taxon>
        <taxon>Brachycera</taxon>
        <taxon>Muscomorpha</taxon>
        <taxon>Tephritoidea</taxon>
        <taxon>Tephritidae</taxon>
        <taxon>Ceratitis</taxon>
        <taxon>Ceratitis</taxon>
    </lineage>
</organism>
<evidence type="ECO:0000313" key="2">
    <source>
        <dbReference type="Proteomes" id="UP000606786"/>
    </source>
</evidence>